<name>A0A9D2AGL7_9BACT</name>
<gene>
    <name evidence="1" type="ORF">H9862_02520</name>
</gene>
<dbReference type="AlphaFoldDB" id="A0A9D2AGL7"/>
<dbReference type="EMBL" id="DXFQ01000040">
    <property type="protein sequence ID" value="HIX19460.1"/>
    <property type="molecule type" value="Genomic_DNA"/>
</dbReference>
<reference evidence="1" key="1">
    <citation type="journal article" date="2021" name="PeerJ">
        <title>Extensive microbial diversity within the chicken gut microbiome revealed by metagenomics and culture.</title>
        <authorList>
            <person name="Gilroy R."/>
            <person name="Ravi A."/>
            <person name="Getino M."/>
            <person name="Pursley I."/>
            <person name="Horton D.L."/>
            <person name="Alikhan N.F."/>
            <person name="Baker D."/>
            <person name="Gharbi K."/>
            <person name="Hall N."/>
            <person name="Watson M."/>
            <person name="Adriaenssens E.M."/>
            <person name="Foster-Nyarko E."/>
            <person name="Jarju S."/>
            <person name="Secka A."/>
            <person name="Antonio M."/>
            <person name="Oren A."/>
            <person name="Chaudhuri R.R."/>
            <person name="La Ragione R."/>
            <person name="Hildebrand F."/>
            <person name="Pallen M.J."/>
        </authorList>
    </citation>
    <scope>NUCLEOTIDE SEQUENCE</scope>
    <source>
        <strain evidence="1">14975</strain>
    </source>
</reference>
<accession>A0A9D2AGL7</accession>
<dbReference type="InterPro" id="IPR009045">
    <property type="entry name" value="Zn_M74/Hedgehog-like"/>
</dbReference>
<dbReference type="InterPro" id="IPR036366">
    <property type="entry name" value="PGBDSf"/>
</dbReference>
<reference evidence="1" key="2">
    <citation type="submission" date="2021-04" db="EMBL/GenBank/DDBJ databases">
        <authorList>
            <person name="Gilroy R."/>
        </authorList>
    </citation>
    <scope>NUCLEOTIDE SEQUENCE</scope>
    <source>
        <strain evidence="1">14975</strain>
    </source>
</reference>
<protein>
    <submittedName>
        <fullName evidence="1">M15 family metallopeptidase</fullName>
    </submittedName>
</protein>
<proteinExistence type="predicted"/>
<dbReference type="Proteomes" id="UP000823964">
    <property type="component" value="Unassembled WGS sequence"/>
</dbReference>
<dbReference type="Gene3D" id="1.10.101.10">
    <property type="entry name" value="PGBD-like superfamily/PGBD"/>
    <property type="match status" value="1"/>
</dbReference>
<evidence type="ECO:0000313" key="1">
    <source>
        <dbReference type="EMBL" id="HIX19460.1"/>
    </source>
</evidence>
<comment type="caution">
    <text evidence="1">The sequence shown here is derived from an EMBL/GenBank/DDBJ whole genome shotgun (WGS) entry which is preliminary data.</text>
</comment>
<dbReference type="SUPFAM" id="SSF55166">
    <property type="entry name" value="Hedgehog/DD-peptidase"/>
    <property type="match status" value="1"/>
</dbReference>
<evidence type="ECO:0000313" key="2">
    <source>
        <dbReference type="Proteomes" id="UP000823964"/>
    </source>
</evidence>
<sequence length="197" mass="21739">MNKELVKAIQKKVGTTPDGIIGDKTLAALAAALEVSLSEATTLPTQAQVRAGTSIFGRAGCEDELVNIVPPYTLYYEGKAVKTIRVHRLIAERVEAALRAVLEHYGQEAISRLGLDVYSGSYNYRSTSTGSSLSMHAWGIALDFDAEHNSYAMKKPKARFSGAEYDAWWRIWEEQGAVSLGRERDVDWMHLQFATLG</sequence>
<organism evidence="1 2">
    <name type="scientific">Candidatus Akkermansia intestinigallinarum</name>
    <dbReference type="NCBI Taxonomy" id="2838431"/>
    <lineage>
        <taxon>Bacteria</taxon>
        <taxon>Pseudomonadati</taxon>
        <taxon>Verrucomicrobiota</taxon>
        <taxon>Verrucomicrobiia</taxon>
        <taxon>Verrucomicrobiales</taxon>
        <taxon>Akkermansiaceae</taxon>
        <taxon>Akkermansia</taxon>
    </lineage>
</organism>